<dbReference type="InterPro" id="IPR036397">
    <property type="entry name" value="RNaseH_sf"/>
</dbReference>
<dbReference type="Proteomes" id="UP000034029">
    <property type="component" value="Chromosome"/>
</dbReference>
<dbReference type="InterPro" id="IPR012337">
    <property type="entry name" value="RNaseH-like_sf"/>
</dbReference>
<dbReference type="Gene3D" id="3.30.420.10">
    <property type="entry name" value="Ribonuclease H-like superfamily/Ribonuclease H"/>
    <property type="match status" value="1"/>
</dbReference>
<dbReference type="InterPro" id="IPR052929">
    <property type="entry name" value="RNase_H-like_EbsB-rel"/>
</dbReference>
<dbReference type="Pfam" id="PF13456">
    <property type="entry name" value="RVT_3"/>
    <property type="match status" value="1"/>
</dbReference>
<reference evidence="2 4" key="1">
    <citation type="journal article" date="2015" name="Int. J. Syst. Evol. Microbiol.">
        <title>Complete genome sequence of Salinicoccus halodurans H3B36, isolated from the Qaidam Basin in China.</title>
        <authorList>
            <person name="Jiang K."/>
            <person name="Xue Y."/>
            <person name="Ma Y."/>
        </authorList>
    </citation>
    <scope>NUCLEOTIDE SEQUENCE [LARGE SCALE GENOMIC DNA]</scope>
    <source>
        <strain evidence="2 4">H3B36</strain>
    </source>
</reference>
<evidence type="ECO:0000259" key="1">
    <source>
        <dbReference type="Pfam" id="PF13456"/>
    </source>
</evidence>
<organism evidence="3 5">
    <name type="scientific">Salinicoccus halodurans</name>
    <dbReference type="NCBI Taxonomy" id="407035"/>
    <lineage>
        <taxon>Bacteria</taxon>
        <taxon>Bacillati</taxon>
        <taxon>Bacillota</taxon>
        <taxon>Bacilli</taxon>
        <taxon>Bacillales</taxon>
        <taxon>Staphylococcaceae</taxon>
        <taxon>Salinicoccus</taxon>
    </lineage>
</organism>
<dbReference type="Proteomes" id="UP000183090">
    <property type="component" value="Unassembled WGS sequence"/>
</dbReference>
<protein>
    <submittedName>
        <fullName evidence="3">RNase HI</fullName>
    </submittedName>
</protein>
<evidence type="ECO:0000313" key="2">
    <source>
        <dbReference type="EMBL" id="AKG74108.1"/>
    </source>
</evidence>
<dbReference type="GO" id="GO:0003676">
    <property type="term" value="F:nucleic acid binding"/>
    <property type="evidence" value="ECO:0007669"/>
    <property type="project" value="InterPro"/>
</dbReference>
<name>A0A0F7HK00_9STAP</name>
<accession>A0A0F7HK00</accession>
<dbReference type="GO" id="GO:0004523">
    <property type="term" value="F:RNA-DNA hybrid ribonuclease activity"/>
    <property type="evidence" value="ECO:0007669"/>
    <property type="project" value="InterPro"/>
</dbReference>
<dbReference type="PANTHER" id="PTHR47074:SF75">
    <property type="entry name" value="RNASE H TYPE-1 DOMAIN-CONTAINING PROTEIN"/>
    <property type="match status" value="1"/>
</dbReference>
<sequence length="131" mass="15081">MTLVYIDAAASPDPKMAAGAVVFKEDGKSFEYTVFLDEMDNHEAEWAVLLFAVGKALEHEFTSLIIHTDSKVISDSFEKAFVRNPVFKRYYDEIAEQLSLFQLFLVSWTPRKKNKRADELAKETLYKHRKG</sequence>
<dbReference type="CDD" id="cd09279">
    <property type="entry name" value="RNase_HI_like"/>
    <property type="match status" value="1"/>
</dbReference>
<dbReference type="EMBL" id="CP011366">
    <property type="protein sequence ID" value="AKG74108.1"/>
    <property type="molecule type" value="Genomic_DNA"/>
</dbReference>
<dbReference type="SUPFAM" id="SSF53098">
    <property type="entry name" value="Ribonuclease H-like"/>
    <property type="match status" value="1"/>
</dbReference>
<dbReference type="AlphaFoldDB" id="A0A0F7HK00"/>
<feature type="domain" description="RNase H type-1" evidence="1">
    <location>
        <begin position="17"/>
        <end position="123"/>
    </location>
</feature>
<dbReference type="KEGG" id="shv:AAT16_07600"/>
<dbReference type="EMBL" id="FOTB01000001">
    <property type="protein sequence ID" value="SFK60589.1"/>
    <property type="molecule type" value="Genomic_DNA"/>
</dbReference>
<reference evidence="3 5" key="3">
    <citation type="submission" date="2016-10" db="EMBL/GenBank/DDBJ databases">
        <authorList>
            <person name="Varghese N."/>
            <person name="Submissions S."/>
        </authorList>
    </citation>
    <scope>NUCLEOTIDE SEQUENCE [LARGE SCALE GENOMIC DNA]</scope>
    <source>
        <strain evidence="3 5">CGMCC 1.6501</strain>
    </source>
</reference>
<evidence type="ECO:0000313" key="4">
    <source>
        <dbReference type="Proteomes" id="UP000034029"/>
    </source>
</evidence>
<proteinExistence type="predicted"/>
<dbReference type="InterPro" id="IPR002156">
    <property type="entry name" value="RNaseH_domain"/>
</dbReference>
<keyword evidence="4" id="KW-1185">Reference proteome</keyword>
<dbReference type="RefSeq" id="WP_046790293.1">
    <property type="nucleotide sequence ID" value="NZ_CP011366.1"/>
</dbReference>
<gene>
    <name evidence="2" type="ORF">AAT16_07600</name>
    <name evidence="3" type="ORF">SAMN05216235_0767</name>
</gene>
<reference evidence="4" key="2">
    <citation type="submission" date="2015-04" db="EMBL/GenBank/DDBJ databases">
        <title>Complete genome sequence of Salinicoccus halodurans strain H3B36, isolated from the Qaidam basin of China.</title>
        <authorList>
            <person name="Ma Y."/>
            <person name="Jiang K."/>
            <person name="Xue Y."/>
        </authorList>
    </citation>
    <scope>NUCLEOTIDE SEQUENCE [LARGE SCALE GENOMIC DNA]</scope>
    <source>
        <strain evidence="4">H3B36</strain>
    </source>
</reference>
<dbReference type="OrthoDB" id="7845843at2"/>
<evidence type="ECO:0000313" key="3">
    <source>
        <dbReference type="EMBL" id="SFK60589.1"/>
    </source>
</evidence>
<dbReference type="PANTHER" id="PTHR47074">
    <property type="entry name" value="BNAC02G40300D PROTEIN"/>
    <property type="match status" value="1"/>
</dbReference>
<evidence type="ECO:0000313" key="5">
    <source>
        <dbReference type="Proteomes" id="UP000183090"/>
    </source>
</evidence>